<evidence type="ECO:0000259" key="7">
    <source>
        <dbReference type="Pfam" id="PF01425"/>
    </source>
</evidence>
<dbReference type="EC" id="3.5.1.4" evidence="3"/>
<dbReference type="InterPro" id="IPR023631">
    <property type="entry name" value="Amidase_dom"/>
</dbReference>
<reference evidence="8 9" key="1">
    <citation type="submission" date="2015-01" db="EMBL/GenBank/DDBJ databases">
        <title>The Genome Sequence of Exophiala oligosperma CBS72588.</title>
        <authorList>
            <consortium name="The Broad Institute Genomics Platform"/>
            <person name="Cuomo C."/>
            <person name="de Hoog S."/>
            <person name="Gorbushina A."/>
            <person name="Stielow B."/>
            <person name="Teixiera M."/>
            <person name="Abouelleil A."/>
            <person name="Chapman S.B."/>
            <person name="Priest M."/>
            <person name="Young S.K."/>
            <person name="Wortman J."/>
            <person name="Nusbaum C."/>
            <person name="Birren B."/>
        </authorList>
    </citation>
    <scope>NUCLEOTIDE SEQUENCE [LARGE SCALE GENOMIC DNA]</scope>
    <source>
        <strain evidence="8 9">CBS 72588</strain>
    </source>
</reference>
<dbReference type="EMBL" id="KN847333">
    <property type="protein sequence ID" value="KIW46904.1"/>
    <property type="molecule type" value="Genomic_DNA"/>
</dbReference>
<dbReference type="HOGENOM" id="CLU_009600_9_2_1"/>
<evidence type="ECO:0000313" key="9">
    <source>
        <dbReference type="Proteomes" id="UP000053342"/>
    </source>
</evidence>
<evidence type="ECO:0000256" key="6">
    <source>
        <dbReference type="PIRSR" id="PIRSR001221-2"/>
    </source>
</evidence>
<evidence type="ECO:0000256" key="5">
    <source>
        <dbReference type="PIRSR" id="PIRSR001221-1"/>
    </source>
</evidence>
<sequence length="599" mass="64779">MDKRRGGKKPVFDSCCPNINPLIFTSLHLHPFIVSPTMSTTSTSGGTQTQRDPWHVIARRKQDQRSRLVPKEWLIPRAKLQEYNLGSPRANVTDVPVTCGILTPRELEITGDHDAVSLLDALRRGPDDKGFTATEVVTAFCKRAAIAQQVTNCLTEIMFASAIERARDLEAARASAPSSTPLPPLWGLPISLKDCFQIPGVDSTTGLIHFAGNPSTTYSALPKLLLDLGAVFYCKTNVPQTMMTADTDNNVFGRTLNPHNARLTAGGSSGGEGALVAMHGSVLGSGTDVAGSIRIPAHCCGVYGFKPSERIVPFAGQRNPTAPGHAGILPVAGPLATSMRSCELLMKTVMTHDPWKVDVNCLHVPWRGLETPPRAAAGLKVGVVQDEGLLTPTPPIRRALAEATEKLRVAGVELVHVELPNVMRDIGTAWTSYSLEGCKTVRGHLSAADEPLVESVKRIGLMSMPSKSLDDLFAWTVAREQAETAYRDMWLENRLDAILGPLAPHTAPPIDSWSSVALALWNLVDYPSCIIPVGKVDETSDVVDQAAKYGEDDEKLYSMFPGPEDYANAPTALQLVGMKQEDERLLLMAGIVDDILHSR</sequence>
<feature type="domain" description="Amidase" evidence="7">
    <location>
        <begin position="135"/>
        <end position="586"/>
    </location>
</feature>
<name>A0A0D2EG40_9EURO</name>
<feature type="binding site" evidence="6">
    <location>
        <begin position="289"/>
        <end position="292"/>
    </location>
    <ligand>
        <name>substrate</name>
    </ligand>
</feature>
<proteinExistence type="inferred from homology"/>
<comment type="catalytic activity">
    <reaction evidence="1">
        <text>a monocarboxylic acid amide + H2O = a monocarboxylate + NH4(+)</text>
        <dbReference type="Rhea" id="RHEA:12020"/>
        <dbReference type="ChEBI" id="CHEBI:15377"/>
        <dbReference type="ChEBI" id="CHEBI:28938"/>
        <dbReference type="ChEBI" id="CHEBI:35757"/>
        <dbReference type="ChEBI" id="CHEBI:83628"/>
        <dbReference type="EC" id="3.5.1.4"/>
    </reaction>
</comment>
<dbReference type="AlphaFoldDB" id="A0A0D2EG40"/>
<dbReference type="PIRSF" id="PIRSF001221">
    <property type="entry name" value="Amidase_fungi"/>
    <property type="match status" value="1"/>
</dbReference>
<dbReference type="OrthoDB" id="6428749at2759"/>
<dbReference type="InterPro" id="IPR036928">
    <property type="entry name" value="AS_sf"/>
</dbReference>
<dbReference type="PROSITE" id="PS00571">
    <property type="entry name" value="AMIDASES"/>
    <property type="match status" value="1"/>
</dbReference>
<dbReference type="SUPFAM" id="SSF75304">
    <property type="entry name" value="Amidase signature (AS) enzymes"/>
    <property type="match status" value="1"/>
</dbReference>
<dbReference type="STRING" id="215243.A0A0D2EG40"/>
<feature type="active site" description="Charge relay system" evidence="5">
    <location>
        <position position="268"/>
    </location>
</feature>
<feature type="binding site" evidence="6">
    <location>
        <position position="268"/>
    </location>
    <ligand>
        <name>substrate</name>
    </ligand>
</feature>
<dbReference type="PANTHER" id="PTHR46072:SF3">
    <property type="entry name" value="AMIDASE"/>
    <property type="match status" value="1"/>
</dbReference>
<evidence type="ECO:0000256" key="2">
    <source>
        <dbReference type="ARBA" id="ARBA00009199"/>
    </source>
</evidence>
<dbReference type="Proteomes" id="UP000053342">
    <property type="component" value="Unassembled WGS sequence"/>
</dbReference>
<dbReference type="VEuPathDB" id="FungiDB:PV06_02525"/>
<feature type="binding site" evidence="6">
    <location>
        <position position="242"/>
    </location>
    <ligand>
        <name>substrate</name>
    </ligand>
</feature>
<protein>
    <recommendedName>
        <fullName evidence="3">amidase</fullName>
        <ecNumber evidence="3">3.5.1.4</ecNumber>
    </recommendedName>
</protein>
<organism evidence="8 9">
    <name type="scientific">Exophiala oligosperma</name>
    <dbReference type="NCBI Taxonomy" id="215243"/>
    <lineage>
        <taxon>Eukaryota</taxon>
        <taxon>Fungi</taxon>
        <taxon>Dikarya</taxon>
        <taxon>Ascomycota</taxon>
        <taxon>Pezizomycotina</taxon>
        <taxon>Eurotiomycetes</taxon>
        <taxon>Chaetothyriomycetidae</taxon>
        <taxon>Chaetothyriales</taxon>
        <taxon>Herpotrichiellaceae</taxon>
        <taxon>Exophiala</taxon>
    </lineage>
</organism>
<keyword evidence="9" id="KW-1185">Reference proteome</keyword>
<dbReference type="Gene3D" id="3.90.1300.10">
    <property type="entry name" value="Amidase signature (AS) domain"/>
    <property type="match status" value="1"/>
</dbReference>
<comment type="similarity">
    <text evidence="2">Belongs to the amidase family.</text>
</comment>
<dbReference type="PANTHER" id="PTHR46072">
    <property type="entry name" value="AMIDASE-RELATED-RELATED"/>
    <property type="match status" value="1"/>
</dbReference>
<feature type="active site" description="Acyl-ester intermediate" evidence="5">
    <location>
        <position position="292"/>
    </location>
</feature>
<dbReference type="Pfam" id="PF01425">
    <property type="entry name" value="Amidase"/>
    <property type="match status" value="1"/>
</dbReference>
<dbReference type="GO" id="GO:0004040">
    <property type="term" value="F:amidase activity"/>
    <property type="evidence" value="ECO:0007669"/>
    <property type="project" value="UniProtKB-EC"/>
</dbReference>
<evidence type="ECO:0000256" key="1">
    <source>
        <dbReference type="ARBA" id="ARBA00001311"/>
    </source>
</evidence>
<evidence type="ECO:0000313" key="8">
    <source>
        <dbReference type="EMBL" id="KIW46904.1"/>
    </source>
</evidence>
<keyword evidence="4" id="KW-0378">Hydrolase</keyword>
<dbReference type="GeneID" id="27354599"/>
<evidence type="ECO:0000256" key="4">
    <source>
        <dbReference type="ARBA" id="ARBA00022801"/>
    </source>
</evidence>
<feature type="active site" description="Charge relay system" evidence="5">
    <location>
        <position position="193"/>
    </location>
</feature>
<evidence type="ECO:0000256" key="3">
    <source>
        <dbReference type="ARBA" id="ARBA00012922"/>
    </source>
</evidence>
<accession>A0A0D2EG40</accession>
<dbReference type="RefSeq" id="XP_016267120.1">
    <property type="nucleotide sequence ID" value="XM_016403223.1"/>
</dbReference>
<gene>
    <name evidence="8" type="ORF">PV06_02525</name>
</gene>
<dbReference type="InterPro" id="IPR020556">
    <property type="entry name" value="Amidase_CS"/>
</dbReference>